<dbReference type="GO" id="GO:0003777">
    <property type="term" value="F:microtubule motor activity"/>
    <property type="evidence" value="ECO:0007669"/>
    <property type="project" value="InterPro"/>
</dbReference>
<feature type="compositionally biased region" description="Polar residues" evidence="5">
    <location>
        <begin position="826"/>
        <end position="846"/>
    </location>
</feature>
<dbReference type="OrthoDB" id="3176171at2759"/>
<dbReference type="GO" id="GO:0007052">
    <property type="term" value="P:mitotic spindle organization"/>
    <property type="evidence" value="ECO:0007669"/>
    <property type="project" value="TreeGrafter"/>
</dbReference>
<evidence type="ECO:0000259" key="6">
    <source>
        <dbReference type="PROSITE" id="PS50067"/>
    </source>
</evidence>
<dbReference type="InterPro" id="IPR019821">
    <property type="entry name" value="Kinesin_motor_CS"/>
</dbReference>
<dbReference type="Pfam" id="PF00225">
    <property type="entry name" value="Kinesin"/>
    <property type="match status" value="1"/>
</dbReference>
<evidence type="ECO:0000256" key="5">
    <source>
        <dbReference type="SAM" id="MobiDB-lite"/>
    </source>
</evidence>
<dbReference type="SUPFAM" id="SSF52540">
    <property type="entry name" value="P-loop containing nucleoside triphosphate hydrolases"/>
    <property type="match status" value="1"/>
</dbReference>
<evidence type="ECO:0000256" key="1">
    <source>
        <dbReference type="ARBA" id="ARBA00022741"/>
    </source>
</evidence>
<feature type="coiled-coil region" evidence="4">
    <location>
        <begin position="601"/>
        <end position="628"/>
    </location>
</feature>
<dbReference type="Proteomes" id="UP000785679">
    <property type="component" value="Unassembled WGS sequence"/>
</dbReference>
<feature type="region of interest" description="Disordered" evidence="5">
    <location>
        <begin position="496"/>
        <end position="571"/>
    </location>
</feature>
<comment type="caution">
    <text evidence="7">The sequence shown here is derived from an EMBL/GenBank/DDBJ whole genome shotgun (WGS) entry which is preliminary data.</text>
</comment>
<feature type="region of interest" description="Disordered" evidence="5">
    <location>
        <begin position="734"/>
        <end position="801"/>
    </location>
</feature>
<dbReference type="GO" id="GO:0005524">
    <property type="term" value="F:ATP binding"/>
    <property type="evidence" value="ECO:0007669"/>
    <property type="project" value="UniProtKB-UniRule"/>
</dbReference>
<feature type="compositionally biased region" description="Polar residues" evidence="5">
    <location>
        <begin position="734"/>
        <end position="751"/>
    </location>
</feature>
<dbReference type="PROSITE" id="PS00411">
    <property type="entry name" value="KINESIN_MOTOR_1"/>
    <property type="match status" value="1"/>
</dbReference>
<evidence type="ECO:0000256" key="4">
    <source>
        <dbReference type="SAM" id="Coils"/>
    </source>
</evidence>
<keyword evidence="1 3" id="KW-0547">Nucleotide-binding</keyword>
<reference evidence="7" key="1">
    <citation type="submission" date="2019-06" db="EMBL/GenBank/DDBJ databases">
        <authorList>
            <person name="Zheng W."/>
        </authorList>
    </citation>
    <scope>NUCLEOTIDE SEQUENCE</scope>
    <source>
        <strain evidence="7">QDHG01</strain>
    </source>
</reference>
<feature type="region of interest" description="Disordered" evidence="5">
    <location>
        <begin position="1047"/>
        <end position="1079"/>
    </location>
</feature>
<feature type="binding site" evidence="3">
    <location>
        <begin position="149"/>
        <end position="156"/>
    </location>
    <ligand>
        <name>ATP</name>
        <dbReference type="ChEBI" id="CHEBI:30616"/>
    </ligand>
</feature>
<evidence type="ECO:0000313" key="7">
    <source>
        <dbReference type="EMBL" id="TNV87102.1"/>
    </source>
</evidence>
<dbReference type="InterPro" id="IPR027417">
    <property type="entry name" value="P-loop_NTPase"/>
</dbReference>
<dbReference type="InterPro" id="IPR027640">
    <property type="entry name" value="Kinesin-like_fam"/>
</dbReference>
<feature type="compositionally biased region" description="Polar residues" evidence="5">
    <location>
        <begin position="524"/>
        <end position="542"/>
    </location>
</feature>
<evidence type="ECO:0000256" key="2">
    <source>
        <dbReference type="ARBA" id="ARBA00022840"/>
    </source>
</evidence>
<dbReference type="GO" id="GO:0051231">
    <property type="term" value="P:spindle elongation"/>
    <property type="evidence" value="ECO:0007669"/>
    <property type="project" value="TreeGrafter"/>
</dbReference>
<dbReference type="Gene3D" id="3.40.850.10">
    <property type="entry name" value="Kinesin motor domain"/>
    <property type="match status" value="1"/>
</dbReference>
<feature type="region of interest" description="Disordered" evidence="5">
    <location>
        <begin position="890"/>
        <end position="916"/>
    </location>
</feature>
<dbReference type="InterPro" id="IPR036961">
    <property type="entry name" value="Kinesin_motor_dom_sf"/>
</dbReference>
<dbReference type="GO" id="GO:0008017">
    <property type="term" value="F:microtubule binding"/>
    <property type="evidence" value="ECO:0007669"/>
    <property type="project" value="InterPro"/>
</dbReference>
<dbReference type="GO" id="GO:0005875">
    <property type="term" value="C:microtubule associated complex"/>
    <property type="evidence" value="ECO:0007669"/>
    <property type="project" value="TreeGrafter"/>
</dbReference>
<dbReference type="PANTHER" id="PTHR47969">
    <property type="entry name" value="CHROMOSOME-ASSOCIATED KINESIN KIF4A-RELATED"/>
    <property type="match status" value="1"/>
</dbReference>
<feature type="compositionally biased region" description="Polar residues" evidence="5">
    <location>
        <begin position="1"/>
        <end position="16"/>
    </location>
</feature>
<feature type="region of interest" description="Disordered" evidence="5">
    <location>
        <begin position="826"/>
        <end position="857"/>
    </location>
</feature>
<feature type="compositionally biased region" description="Polar residues" evidence="5">
    <location>
        <begin position="905"/>
        <end position="916"/>
    </location>
</feature>
<keyword evidence="4" id="KW-0175">Coiled coil</keyword>
<feature type="domain" description="Kinesin motor" evidence="6">
    <location>
        <begin position="62"/>
        <end position="440"/>
    </location>
</feature>
<feature type="compositionally biased region" description="Polar residues" evidence="5">
    <location>
        <begin position="550"/>
        <end position="571"/>
    </location>
</feature>
<name>A0A8J8P4T1_HALGN</name>
<evidence type="ECO:0000256" key="3">
    <source>
        <dbReference type="PROSITE-ProRule" id="PRU00283"/>
    </source>
</evidence>
<accession>A0A8J8P4T1</accession>
<keyword evidence="8" id="KW-1185">Reference proteome</keyword>
<protein>
    <recommendedName>
        <fullName evidence="6">Kinesin motor domain-containing protein</fullName>
    </recommendedName>
</protein>
<feature type="region of interest" description="Disordered" evidence="5">
    <location>
        <begin position="1"/>
        <end position="39"/>
    </location>
</feature>
<dbReference type="GO" id="GO:0007018">
    <property type="term" value="P:microtubule-based movement"/>
    <property type="evidence" value="ECO:0007669"/>
    <property type="project" value="InterPro"/>
</dbReference>
<dbReference type="PANTHER" id="PTHR47969:SF33">
    <property type="entry name" value="KINESIN-LIKE PROTEIN"/>
    <property type="match status" value="1"/>
</dbReference>
<feature type="compositionally biased region" description="Acidic residues" evidence="5">
    <location>
        <begin position="781"/>
        <end position="797"/>
    </location>
</feature>
<dbReference type="PROSITE" id="PS50067">
    <property type="entry name" value="KINESIN_MOTOR_2"/>
    <property type="match status" value="1"/>
</dbReference>
<feature type="compositionally biased region" description="Polar residues" evidence="5">
    <location>
        <begin position="1056"/>
        <end position="1079"/>
    </location>
</feature>
<evidence type="ECO:0000313" key="8">
    <source>
        <dbReference type="Proteomes" id="UP000785679"/>
    </source>
</evidence>
<dbReference type="PRINTS" id="PR00380">
    <property type="entry name" value="KINESINHEAVY"/>
</dbReference>
<keyword evidence="2 3" id="KW-0067">ATP-binding</keyword>
<proteinExistence type="inferred from homology"/>
<keyword evidence="3" id="KW-0505">Motor protein</keyword>
<organism evidence="7 8">
    <name type="scientific">Halteria grandinella</name>
    <dbReference type="NCBI Taxonomy" id="5974"/>
    <lineage>
        <taxon>Eukaryota</taxon>
        <taxon>Sar</taxon>
        <taxon>Alveolata</taxon>
        <taxon>Ciliophora</taxon>
        <taxon>Intramacronucleata</taxon>
        <taxon>Spirotrichea</taxon>
        <taxon>Stichotrichia</taxon>
        <taxon>Sporadotrichida</taxon>
        <taxon>Halteriidae</taxon>
        <taxon>Halteria</taxon>
    </lineage>
</organism>
<feature type="compositionally biased region" description="Basic residues" evidence="5">
    <location>
        <begin position="890"/>
        <end position="901"/>
    </location>
</feature>
<dbReference type="AlphaFoldDB" id="A0A8J8P4T1"/>
<dbReference type="CDD" id="cd00106">
    <property type="entry name" value="KISc"/>
    <property type="match status" value="1"/>
</dbReference>
<comment type="similarity">
    <text evidence="3">Belongs to the TRAFAC class myosin-kinesin ATPase superfamily. Kinesin family.</text>
</comment>
<gene>
    <name evidence="7" type="ORF">FGO68_gene543</name>
</gene>
<feature type="coiled-coil region" evidence="4">
    <location>
        <begin position="455"/>
        <end position="496"/>
    </location>
</feature>
<sequence>MASQYLSQTQQSFQTRGGSGGMPNMPASTAHQTISQGISTSTTPHMYATATNFACNTPGGSKIKVAVRIRPLLEGERTQGHECSRLKIQGGNEIVIQNDENGGNRQKAFRFDQVFNQTTTQSDVYAGLGLSNLVTKVIEGYHGTIFAYGQTGSGKTFTMEGYDQVQGMSQNDFNKKSVKASHTSENIGISQRCIYELYSQLGELKKTERTSGRHYQVFCSFLQIYNEKVFDLLNTGSFSMVGNKKMPTAEVNAKQQQGLRVRWTKKDQFVVENLYVFECQTAEEALELFRLGSKNRVLAAHNLNDMSSRSHTIFCLTIESQDISHNEMVTVSKLQLVDLAGSEKQGLTGTTGQQAKESIDINKSLLVLRKVITALTEGKGNTNDSKMSFIPYRESKLTCLLKQSLGGNSYTLMIACLSPSDRYLEENLSTLNYAARASLISNIPTKNIDPRIMEIDEQKRKIGNLEKELRSANQHIQFLTQMNEERARRIQQLEGQLKGGAGDVSDSNYDSPSGKLPLIKKQESNNSASTTPCQSQKQQPVNILSPIKPMTSSGTAATPASQIQAPPGNQQKRTQMNFYLQQDKQKMDAASERLIHSVNAVTDLLKANTELRDTIEKMRRAKEDTDGEVFTLNIENQTLRERLELVEGILKNNRENYEQMVSDKVKSIMHKSNTQYGKFNMNASLENNSQPQNDFSIDSVYTELIQLRQQNRVLETRIKQLELQNFNMTRSGFNLQPGSAQKAMSPTTNSVGGAIPKNIEPNRPIFERPRQEGDPQNSGGEEYDDEDEYDEEEEEENASASKSFVVKLNQTQDPQQLVNIPMQSKRNLPQGFSENSALKTGTTNGGQRKVVDNQPVPDQRFYTKTNFFTISGGEGGMPQDMSVADKYNHLHSQKMSRRSNHKTSDQQNPLEFSPQTDGDIAALHQRVQSFSEGMHQISHKKILGQSQPGYDPEGGYMTKGSKHPNQQSGDFFDNNGILVKRRIKKKDLVYPQHQQQHQHPQYMPSPMMPPVMHHQLGDSPAMVQMMPANQTNNNISMVMVMSNLMTKRKNRKKQRTSSSVYTKKPQSTTRFQNNPEFYF</sequence>
<dbReference type="SMART" id="SM00129">
    <property type="entry name" value="KISc"/>
    <property type="match status" value="1"/>
</dbReference>
<dbReference type="InterPro" id="IPR001752">
    <property type="entry name" value="Kinesin_motor_dom"/>
</dbReference>
<dbReference type="EMBL" id="RRYP01000629">
    <property type="protein sequence ID" value="TNV87102.1"/>
    <property type="molecule type" value="Genomic_DNA"/>
</dbReference>